<feature type="region of interest" description="Disordered" evidence="1">
    <location>
        <begin position="635"/>
        <end position="664"/>
    </location>
</feature>
<feature type="region of interest" description="Disordered" evidence="1">
    <location>
        <begin position="1"/>
        <end position="57"/>
    </location>
</feature>
<name>A0A455T0M6_9CHLR</name>
<organism evidence="2">
    <name type="scientific">Thermogemmatispora argillosa</name>
    <dbReference type="NCBI Taxonomy" id="2045280"/>
    <lineage>
        <taxon>Bacteria</taxon>
        <taxon>Bacillati</taxon>
        <taxon>Chloroflexota</taxon>
        <taxon>Ktedonobacteria</taxon>
        <taxon>Thermogemmatisporales</taxon>
        <taxon>Thermogemmatisporaceae</taxon>
        <taxon>Thermogemmatispora</taxon>
    </lineage>
</organism>
<feature type="compositionally biased region" description="Basic and acidic residues" evidence="1">
    <location>
        <begin position="635"/>
        <end position="645"/>
    </location>
</feature>
<feature type="compositionally biased region" description="Basic and acidic residues" evidence="1">
    <location>
        <begin position="11"/>
        <end position="26"/>
    </location>
</feature>
<dbReference type="EMBL" id="AP019377">
    <property type="protein sequence ID" value="BBH94183.1"/>
    <property type="molecule type" value="Genomic_DNA"/>
</dbReference>
<dbReference type="InterPro" id="IPR054204">
    <property type="entry name" value="DUF6909"/>
</dbReference>
<evidence type="ECO:0000313" key="2">
    <source>
        <dbReference type="EMBL" id="BBH94183.1"/>
    </source>
</evidence>
<accession>A0A455T0M6</accession>
<dbReference type="AlphaFoldDB" id="A0A455T0M6"/>
<sequence length="664" mass="76379">MPRKKPTPPRRIPERDAFEPRERIEEYLNEEEDSEHLQEELARESSEEYMVERGEGRHEAGKRDVELYIRTYNTLLRSSGEVSLKALVQAHYNIDSSLHPDARSPYPDMSALIYSALRLPSAILYCTHVLLGQSEEVFLKQGFQVDRWQAVTAPARRRKWFYDGKETLAVYVASVSDTDDIVPILVAFQIEWNKLYYLINADPTTIQLLSTRMDRSSPVFAEITRVLRQRLHIAADDWRRLEVVWGDRLWENLLIIGRQRKSFTLRMLGGSHVGFVRATRKWWAPVERLLDSLGLRERPVYFVSSNTHSLVNLTSGSVLRREAELIDFALSGQDQYLAKECRKLQAGEVPGNWQNFLYFAAREWARTPQGQEAMRQRAAEEQERGIWYVGARHGLEIDAQIFELARLHPTDVDPRCRMPGMDLLAKSKAIILNIDYPLGMAAYRMLREIMENMSTILGIYILGKAATLNGSIGDVMISNVVLDEHSQNTYWLDNCFSAQDVQPYLIYGSVLDNQKAVSSKGTFLQNRQYFDFYYSSNYTVVEMESGPYLNAVYEDQYLTRYPIGENINFARLPYDLGILHYASDTPYTRGKNLGAGSLSYFGMDSTYACAVAIVRRIFEREIRYVQEKYGKIEQREEVTAARDGRQSPPESGQDDSRPMEASVT</sequence>
<feature type="compositionally biased region" description="Basic and acidic residues" evidence="1">
    <location>
        <begin position="35"/>
        <end position="57"/>
    </location>
</feature>
<reference evidence="2" key="1">
    <citation type="submission" date="2018-12" db="EMBL/GenBank/DDBJ databases">
        <title>Novel natural products biosynthetic potential of the class Ktedonobacteria.</title>
        <authorList>
            <person name="Zheng Y."/>
            <person name="Saitou A."/>
            <person name="Wang C.M."/>
            <person name="Toyoda A."/>
            <person name="Minakuchi Y."/>
            <person name="Sekiguchi Y."/>
            <person name="Ueda K."/>
            <person name="Takano H."/>
            <person name="Sakai Y."/>
            <person name="Yokota A."/>
            <person name="Yabe S."/>
        </authorList>
    </citation>
    <scope>NUCLEOTIDE SEQUENCE</scope>
    <source>
        <strain evidence="2">A3-2</strain>
    </source>
</reference>
<evidence type="ECO:0000256" key="1">
    <source>
        <dbReference type="SAM" id="MobiDB-lite"/>
    </source>
</evidence>
<gene>
    <name evidence="2" type="ORF">KTA_23820</name>
</gene>
<proteinExistence type="predicted"/>
<dbReference type="Pfam" id="PF21850">
    <property type="entry name" value="DUF6909"/>
    <property type="match status" value="1"/>
</dbReference>
<protein>
    <submittedName>
        <fullName evidence="2">Uncharacterized protein</fullName>
    </submittedName>
</protein>